<dbReference type="Proteomes" id="UP001519460">
    <property type="component" value="Unassembled WGS sequence"/>
</dbReference>
<feature type="compositionally biased region" description="Basic and acidic residues" evidence="2">
    <location>
        <begin position="240"/>
        <end position="259"/>
    </location>
</feature>
<comment type="caution">
    <text evidence="3">The sequence shown here is derived from an EMBL/GenBank/DDBJ whole genome shotgun (WGS) entry which is preliminary data.</text>
</comment>
<sequence>MVKRCICEICVCGRHRCPHRPNAPLGTDKPCMLTEYAHTYHPHPINLRESFRPPQRVIDSDVPIEDKTTHRVDYVKHPVEKPWKWAPDQYKKPPGEHDLLTSYTKDYPEKRVDPAKAVKHDASRQVQGRFEGEPTYTSDYRKWELGKPKRYGPDCSWQPPKDKFEGQSTFQRDYTRYNERPRQPLRPPNAAVQSGPFDDRTGYREDYIRHPLAPRFAKERERYKTPGVPMDDMTTFKRDYRGEQGDRMKSFKPDGRAELSDAPLEDTTTQKNDYRRWPTERPYQHQPDQYKKPEGDIDTNTTHRLAFKQHPLQRHAAVKPPPGRVMHAGPFDAITNYTTDFKPWEINRVQPCLKPGYQPNEAPFEGIPTYKAHYVPHAMKPTQSCRPDQAAIHSGPFDDGTMYRMEYTPKKIGPCPAAILESSAAGYTYVETDPRGHKLYAPIYTTVQDLGQRPMSGPSQTLQPLAVA</sequence>
<reference evidence="3 4" key="1">
    <citation type="journal article" date="2023" name="Sci. Data">
        <title>Genome assembly of the Korean intertidal mud-creeper Batillaria attramentaria.</title>
        <authorList>
            <person name="Patra A.K."/>
            <person name="Ho P.T."/>
            <person name="Jun S."/>
            <person name="Lee S.J."/>
            <person name="Kim Y."/>
            <person name="Won Y.J."/>
        </authorList>
    </citation>
    <scope>NUCLEOTIDE SEQUENCE [LARGE SCALE GENOMIC DNA]</scope>
    <source>
        <strain evidence="3">Wonlab-2016</strain>
    </source>
</reference>
<proteinExistence type="inferred from homology"/>
<name>A0ABD0J8J4_9CAEN</name>
<organism evidence="3 4">
    <name type="scientific">Batillaria attramentaria</name>
    <dbReference type="NCBI Taxonomy" id="370345"/>
    <lineage>
        <taxon>Eukaryota</taxon>
        <taxon>Metazoa</taxon>
        <taxon>Spiralia</taxon>
        <taxon>Lophotrochozoa</taxon>
        <taxon>Mollusca</taxon>
        <taxon>Gastropoda</taxon>
        <taxon>Caenogastropoda</taxon>
        <taxon>Sorbeoconcha</taxon>
        <taxon>Cerithioidea</taxon>
        <taxon>Batillariidae</taxon>
        <taxon>Batillaria</taxon>
    </lineage>
</organism>
<evidence type="ECO:0000256" key="2">
    <source>
        <dbReference type="SAM" id="MobiDB-lite"/>
    </source>
</evidence>
<feature type="region of interest" description="Disordered" evidence="2">
    <location>
        <begin position="178"/>
        <end position="203"/>
    </location>
</feature>
<dbReference type="AlphaFoldDB" id="A0ABD0J8J4"/>
<protein>
    <recommendedName>
        <fullName evidence="5">Stabilizer of axonemal microtubules 2</fullName>
    </recommendedName>
</protein>
<comment type="similarity">
    <text evidence="1">Belongs to the FAM154 family.</text>
</comment>
<evidence type="ECO:0000256" key="1">
    <source>
        <dbReference type="ARBA" id="ARBA00008738"/>
    </source>
</evidence>
<keyword evidence="4" id="KW-1185">Reference proteome</keyword>
<dbReference type="InterPro" id="IPR033336">
    <property type="entry name" value="SAXO1/2"/>
</dbReference>
<dbReference type="PANTHER" id="PTHR31516">
    <property type="entry name" value="STABILIZER OF AXONEMAL MICROTUBULES 2"/>
    <property type="match status" value="1"/>
</dbReference>
<gene>
    <name evidence="3" type="ORF">BaRGS_00037654</name>
</gene>
<evidence type="ECO:0000313" key="4">
    <source>
        <dbReference type="Proteomes" id="UP001519460"/>
    </source>
</evidence>
<dbReference type="PANTHER" id="PTHR31516:SF17">
    <property type="entry name" value="STABILIZER OF AXONEMAL MICROTUBULES 2"/>
    <property type="match status" value="1"/>
</dbReference>
<dbReference type="Pfam" id="PF05217">
    <property type="entry name" value="SAXO1-2"/>
    <property type="match status" value="1"/>
</dbReference>
<evidence type="ECO:0000313" key="3">
    <source>
        <dbReference type="EMBL" id="KAK7465191.1"/>
    </source>
</evidence>
<dbReference type="EMBL" id="JACVVK020000572">
    <property type="protein sequence ID" value="KAK7465191.1"/>
    <property type="molecule type" value="Genomic_DNA"/>
</dbReference>
<accession>A0ABD0J8J4</accession>
<feature type="region of interest" description="Disordered" evidence="2">
    <location>
        <begin position="240"/>
        <end position="271"/>
    </location>
</feature>
<evidence type="ECO:0008006" key="5">
    <source>
        <dbReference type="Google" id="ProtNLM"/>
    </source>
</evidence>